<accession>A0AC34FU29</accession>
<name>A0AC34FU29_9BILA</name>
<proteinExistence type="predicted"/>
<protein>
    <submittedName>
        <fullName evidence="2">Uncharacterized protein</fullName>
    </submittedName>
</protein>
<reference evidence="2" key="1">
    <citation type="submission" date="2022-11" db="UniProtKB">
        <authorList>
            <consortium name="WormBaseParasite"/>
        </authorList>
    </citation>
    <scope>IDENTIFICATION</scope>
</reference>
<evidence type="ECO:0000313" key="1">
    <source>
        <dbReference type="Proteomes" id="UP000887579"/>
    </source>
</evidence>
<sequence>MKLTPEDWHKLLHAYDEFAKLLTSKNEYSKEEKKKKVEELSQLHNVNAKDMIKFKPFLKIARANIRAVYQTYDASIISNESMNTSLLSTNSDADSNLEALLPAGWDMSHLCNSETPTSYTLHRQDSDTSTLTCLSTIDAKDDIKSVYAFDVNGGNAEKDLIPKNPPGELVENVVHLSGQIGVIPADSSTNSDGKGPATIECDSTAFQVPRRPMTLDAPKVAFVWPTLERAQELNEIATIELDTAKKAIKLYDLKKKLETKMKCNGDL</sequence>
<organism evidence="1 2">
    <name type="scientific">Panagrolaimus sp. ES5</name>
    <dbReference type="NCBI Taxonomy" id="591445"/>
    <lineage>
        <taxon>Eukaryota</taxon>
        <taxon>Metazoa</taxon>
        <taxon>Ecdysozoa</taxon>
        <taxon>Nematoda</taxon>
        <taxon>Chromadorea</taxon>
        <taxon>Rhabditida</taxon>
        <taxon>Tylenchina</taxon>
        <taxon>Panagrolaimomorpha</taxon>
        <taxon>Panagrolaimoidea</taxon>
        <taxon>Panagrolaimidae</taxon>
        <taxon>Panagrolaimus</taxon>
    </lineage>
</organism>
<evidence type="ECO:0000313" key="2">
    <source>
        <dbReference type="WBParaSite" id="ES5_v2.g20783.t1"/>
    </source>
</evidence>
<dbReference type="Proteomes" id="UP000887579">
    <property type="component" value="Unplaced"/>
</dbReference>
<dbReference type="WBParaSite" id="ES5_v2.g20783.t1">
    <property type="protein sequence ID" value="ES5_v2.g20783.t1"/>
    <property type="gene ID" value="ES5_v2.g20783"/>
</dbReference>